<gene>
    <name evidence="2" type="ORF">CR205_12250</name>
</gene>
<dbReference type="AlphaFoldDB" id="A0A2W0HGD8"/>
<dbReference type="OrthoDB" id="9841795at2"/>
<dbReference type="EMBL" id="PDOF01000002">
    <property type="protein sequence ID" value="PYZ96485.1"/>
    <property type="molecule type" value="Genomic_DNA"/>
</dbReference>
<sequence>MDILLYFAVIPAVSIAAGVLAFYFAYREWWIAPLVTGVLYVGIYAVAAQSFAMAIGNPFLIPVCALAALIVWFFNPSEPVEEEEDEMMAFSKKWRKSEGDES</sequence>
<accession>A0A2W0HGD8</accession>
<dbReference type="Proteomes" id="UP000248066">
    <property type="component" value="Unassembled WGS sequence"/>
</dbReference>
<name>A0A2W0HGD8_9BACI</name>
<protein>
    <submittedName>
        <fullName evidence="2">Uncharacterized protein</fullName>
    </submittedName>
</protein>
<proteinExistence type="predicted"/>
<keyword evidence="1" id="KW-1133">Transmembrane helix</keyword>
<keyword evidence="1" id="KW-0812">Transmembrane</keyword>
<feature type="transmembrane region" description="Helical" evidence="1">
    <location>
        <begin position="5"/>
        <end position="24"/>
    </location>
</feature>
<feature type="transmembrane region" description="Helical" evidence="1">
    <location>
        <begin position="54"/>
        <end position="74"/>
    </location>
</feature>
<organism evidence="2 3">
    <name type="scientific">Alteribacter lacisalsi</name>
    <dbReference type="NCBI Taxonomy" id="2045244"/>
    <lineage>
        <taxon>Bacteria</taxon>
        <taxon>Bacillati</taxon>
        <taxon>Bacillota</taxon>
        <taxon>Bacilli</taxon>
        <taxon>Bacillales</taxon>
        <taxon>Bacillaceae</taxon>
        <taxon>Alteribacter</taxon>
    </lineage>
</organism>
<keyword evidence="3" id="KW-1185">Reference proteome</keyword>
<evidence type="ECO:0000313" key="3">
    <source>
        <dbReference type="Proteomes" id="UP000248066"/>
    </source>
</evidence>
<feature type="transmembrane region" description="Helical" evidence="1">
    <location>
        <begin position="30"/>
        <end position="47"/>
    </location>
</feature>
<evidence type="ECO:0000313" key="2">
    <source>
        <dbReference type="EMBL" id="PYZ96485.1"/>
    </source>
</evidence>
<comment type="caution">
    <text evidence="2">The sequence shown here is derived from an EMBL/GenBank/DDBJ whole genome shotgun (WGS) entry which is preliminary data.</text>
</comment>
<keyword evidence="1" id="KW-0472">Membrane</keyword>
<dbReference type="RefSeq" id="WP_110520220.1">
    <property type="nucleotide sequence ID" value="NZ_PDOF01000002.1"/>
</dbReference>
<evidence type="ECO:0000256" key="1">
    <source>
        <dbReference type="SAM" id="Phobius"/>
    </source>
</evidence>
<reference evidence="2 3" key="1">
    <citation type="submission" date="2017-10" db="EMBL/GenBank/DDBJ databases">
        <title>Bacillus sp. nov., a halophilic bacterium isolated from a Yangshapao Lake.</title>
        <authorList>
            <person name="Wang H."/>
        </authorList>
    </citation>
    <scope>NUCLEOTIDE SEQUENCE [LARGE SCALE GENOMIC DNA]</scope>
    <source>
        <strain evidence="2 3">YSP-3</strain>
    </source>
</reference>